<dbReference type="GO" id="GO:0044550">
    <property type="term" value="P:secondary metabolite biosynthetic process"/>
    <property type="evidence" value="ECO:0007669"/>
    <property type="project" value="TreeGrafter"/>
</dbReference>
<dbReference type="GO" id="GO:0004315">
    <property type="term" value="F:3-oxoacyl-[acyl-carrier-protein] synthase activity"/>
    <property type="evidence" value="ECO:0007669"/>
    <property type="project" value="InterPro"/>
</dbReference>
<reference evidence="6 7" key="1">
    <citation type="submission" date="2016-03" db="EMBL/GenBank/DDBJ databases">
        <authorList>
            <person name="Ploux O."/>
        </authorList>
    </citation>
    <scope>NUCLEOTIDE SEQUENCE [LARGE SCALE GENOMIC DNA]</scope>
    <source>
        <strain evidence="6 7">EC13</strain>
    </source>
</reference>
<dbReference type="AlphaFoldDB" id="A0A162GXX4"/>
<dbReference type="RefSeq" id="WP_063206086.1">
    <property type="nucleotide sequence ID" value="NZ_CP168967.1"/>
</dbReference>
<keyword evidence="3" id="KW-1133">Transmembrane helix</keyword>
<dbReference type="InterPro" id="IPR013751">
    <property type="entry name" value="ACP_syn_III_N"/>
</dbReference>
<dbReference type="Proteomes" id="UP000075799">
    <property type="component" value="Unassembled WGS sequence"/>
</dbReference>
<organism evidence="6 7">
    <name type="scientific">Bdellovibrio bacteriovorus</name>
    <dbReference type="NCBI Taxonomy" id="959"/>
    <lineage>
        <taxon>Bacteria</taxon>
        <taxon>Pseudomonadati</taxon>
        <taxon>Bdellovibrionota</taxon>
        <taxon>Bdellovibrionia</taxon>
        <taxon>Bdellovibrionales</taxon>
        <taxon>Pseudobdellovibrionaceae</taxon>
        <taxon>Bdellovibrio</taxon>
    </lineage>
</organism>
<dbReference type="InterPro" id="IPR016039">
    <property type="entry name" value="Thiolase-like"/>
</dbReference>
<keyword evidence="3" id="KW-0472">Membrane</keyword>
<feature type="transmembrane region" description="Helical" evidence="3">
    <location>
        <begin position="312"/>
        <end position="332"/>
    </location>
</feature>
<accession>A0A162GXX4</accession>
<keyword evidence="1" id="KW-0808">Transferase</keyword>
<dbReference type="InterPro" id="IPR013747">
    <property type="entry name" value="ACP_syn_III_C"/>
</dbReference>
<feature type="domain" description="Beta-ketoacyl-[acyl-carrier-protein] synthase III N-terminal" evidence="5">
    <location>
        <begin position="110"/>
        <end position="189"/>
    </location>
</feature>
<evidence type="ECO:0000259" key="5">
    <source>
        <dbReference type="Pfam" id="PF08545"/>
    </source>
</evidence>
<comment type="caution">
    <text evidence="6">The sequence shown here is derived from an EMBL/GenBank/DDBJ whole genome shotgun (WGS) entry which is preliminary data.</text>
</comment>
<evidence type="ECO:0000313" key="7">
    <source>
        <dbReference type="Proteomes" id="UP000075799"/>
    </source>
</evidence>
<feature type="domain" description="Beta-ketoacyl-[acyl-carrier-protein] synthase III C-terminal" evidence="4">
    <location>
        <begin position="241"/>
        <end position="330"/>
    </location>
</feature>
<evidence type="ECO:0000256" key="1">
    <source>
        <dbReference type="ARBA" id="ARBA00022679"/>
    </source>
</evidence>
<sequence>MSKRTATIVGTGMYAPERVITNQYFNDLYKKDIGTFLSESRNIRERRWMEKDQRTSDLIIPAAEEAMKNAGITAKDLDLIIVSTDTPDYLSPSTASVVAYRMGAVNAGTYDINTACAGFVVGCDIASKYIAADEKYKNVLVVGAYGMSKYLNFDDYKIASLFADGAGAVVIQPAKDTRGFIDSQMYTDGQYHDYMGIYAGGTAQPVTHEVVENKGHLLAFPKRIPPETNGIHWPRLTNMLLDRQRMKPEDIKHFFITQFNVQSIYETMDKLNLSRERAHYVMDRFGYTGSASIGMALADAARQKKMKKGDMVFMLGSGGGMSMAALALEWGYDT</sequence>
<dbReference type="CDD" id="cd00830">
    <property type="entry name" value="KAS_III"/>
    <property type="match status" value="1"/>
</dbReference>
<dbReference type="EMBL" id="LUKD01000001">
    <property type="protein sequence ID" value="KYG69187.1"/>
    <property type="molecule type" value="Genomic_DNA"/>
</dbReference>
<dbReference type="OrthoDB" id="9815506at2"/>
<dbReference type="SUPFAM" id="SSF53901">
    <property type="entry name" value="Thiolase-like"/>
    <property type="match status" value="1"/>
</dbReference>
<dbReference type="PANTHER" id="PTHR34069:SF2">
    <property type="entry name" value="BETA-KETOACYL-[ACYL-CARRIER-PROTEIN] SYNTHASE III"/>
    <property type="match status" value="1"/>
</dbReference>
<protein>
    <submittedName>
        <fullName evidence="6">3-ketoacyl-ACP synthase</fullName>
    </submittedName>
</protein>
<dbReference type="Gene3D" id="3.40.47.10">
    <property type="match status" value="1"/>
</dbReference>
<keyword evidence="2" id="KW-0012">Acyltransferase</keyword>
<evidence type="ECO:0000256" key="3">
    <source>
        <dbReference type="SAM" id="Phobius"/>
    </source>
</evidence>
<dbReference type="Pfam" id="PF08541">
    <property type="entry name" value="ACP_syn_III_C"/>
    <property type="match status" value="1"/>
</dbReference>
<keyword evidence="3" id="KW-0812">Transmembrane</keyword>
<gene>
    <name evidence="6" type="ORF">AZI87_08235</name>
</gene>
<evidence type="ECO:0000259" key="4">
    <source>
        <dbReference type="Pfam" id="PF08541"/>
    </source>
</evidence>
<dbReference type="Pfam" id="PF08545">
    <property type="entry name" value="ACP_syn_III"/>
    <property type="match status" value="1"/>
</dbReference>
<dbReference type="GO" id="GO:0006633">
    <property type="term" value="P:fatty acid biosynthetic process"/>
    <property type="evidence" value="ECO:0007669"/>
    <property type="project" value="InterPro"/>
</dbReference>
<name>A0A162GXX4_BDEBC</name>
<evidence type="ECO:0000313" key="6">
    <source>
        <dbReference type="EMBL" id="KYG69187.1"/>
    </source>
</evidence>
<evidence type="ECO:0000256" key="2">
    <source>
        <dbReference type="ARBA" id="ARBA00023315"/>
    </source>
</evidence>
<dbReference type="PANTHER" id="PTHR34069">
    <property type="entry name" value="3-OXOACYL-[ACYL-CARRIER-PROTEIN] SYNTHASE 3"/>
    <property type="match status" value="1"/>
</dbReference>
<proteinExistence type="predicted"/>